<evidence type="ECO:0000313" key="1">
    <source>
        <dbReference type="EMBL" id="MDK2126466.1"/>
    </source>
</evidence>
<proteinExistence type="predicted"/>
<dbReference type="Proteomes" id="UP001172778">
    <property type="component" value="Unassembled WGS sequence"/>
</dbReference>
<comment type="caution">
    <text evidence="1">The sequence shown here is derived from an EMBL/GenBank/DDBJ whole genome shotgun (WGS) entry which is preliminary data.</text>
</comment>
<protein>
    <submittedName>
        <fullName evidence="1">Uncharacterized protein</fullName>
    </submittedName>
</protein>
<reference evidence="1" key="1">
    <citation type="submission" date="2023-03" db="EMBL/GenBank/DDBJ databases">
        <title>Chitinimonas shenzhenensis gen. nov., sp. nov., a novel member of family Burkholderiaceae isolated from activated sludge collected in Shen Zhen, China.</title>
        <authorList>
            <person name="Wang X."/>
        </authorList>
    </citation>
    <scope>NUCLEOTIDE SEQUENCE</scope>
    <source>
        <strain evidence="1">DQS-5</strain>
    </source>
</reference>
<name>A0ABT7E2B4_9NEIS</name>
<dbReference type="RefSeq" id="WP_284102785.1">
    <property type="nucleotide sequence ID" value="NZ_JARRAF010000039.1"/>
</dbReference>
<gene>
    <name evidence="1" type="ORF">PZA18_20710</name>
</gene>
<accession>A0ABT7E2B4</accession>
<keyword evidence="2" id="KW-1185">Reference proteome</keyword>
<dbReference type="EMBL" id="JARRAF010000039">
    <property type="protein sequence ID" value="MDK2126466.1"/>
    <property type="molecule type" value="Genomic_DNA"/>
</dbReference>
<sequence length="169" mass="19159">MEQDEDLPMWSDSARVPGSADWWREQMRFHIAVIHGAHGKIRPNAAANTLIRLLERNAAKAEGARDVLLDIQIDRSLQIELMGYDAENDDRHTNGEIAVLAALYAMPERFRDIATGQYEETITERLLPKGWRLALGDRRRELVKAAALIVAEIERLDRMEGKSIEAGRS</sequence>
<organism evidence="1 2">
    <name type="scientific">Parachitinimonas caeni</name>
    <dbReference type="NCBI Taxonomy" id="3031301"/>
    <lineage>
        <taxon>Bacteria</taxon>
        <taxon>Pseudomonadati</taxon>
        <taxon>Pseudomonadota</taxon>
        <taxon>Betaproteobacteria</taxon>
        <taxon>Neisseriales</taxon>
        <taxon>Chitinibacteraceae</taxon>
        <taxon>Parachitinimonas</taxon>
    </lineage>
</organism>
<evidence type="ECO:0000313" key="2">
    <source>
        <dbReference type="Proteomes" id="UP001172778"/>
    </source>
</evidence>